<feature type="compositionally biased region" description="Polar residues" evidence="1">
    <location>
        <begin position="1"/>
        <end position="19"/>
    </location>
</feature>
<evidence type="ECO:0000313" key="2">
    <source>
        <dbReference type="EMBL" id="CAH3147145.1"/>
    </source>
</evidence>
<gene>
    <name evidence="2" type="ORF">PLOB_00045952</name>
</gene>
<dbReference type="EMBL" id="CALNXK010000080">
    <property type="protein sequence ID" value="CAH3147145.1"/>
    <property type="molecule type" value="Genomic_DNA"/>
</dbReference>
<dbReference type="Proteomes" id="UP001159405">
    <property type="component" value="Unassembled WGS sequence"/>
</dbReference>
<keyword evidence="3" id="KW-1185">Reference proteome</keyword>
<evidence type="ECO:0000313" key="3">
    <source>
        <dbReference type="Proteomes" id="UP001159405"/>
    </source>
</evidence>
<organism evidence="2 3">
    <name type="scientific">Porites lobata</name>
    <dbReference type="NCBI Taxonomy" id="104759"/>
    <lineage>
        <taxon>Eukaryota</taxon>
        <taxon>Metazoa</taxon>
        <taxon>Cnidaria</taxon>
        <taxon>Anthozoa</taxon>
        <taxon>Hexacorallia</taxon>
        <taxon>Scleractinia</taxon>
        <taxon>Fungiina</taxon>
        <taxon>Poritidae</taxon>
        <taxon>Porites</taxon>
    </lineage>
</organism>
<evidence type="ECO:0000256" key="1">
    <source>
        <dbReference type="SAM" id="MobiDB-lite"/>
    </source>
</evidence>
<reference evidence="2 3" key="1">
    <citation type="submission" date="2022-05" db="EMBL/GenBank/DDBJ databases">
        <authorList>
            <consortium name="Genoscope - CEA"/>
            <person name="William W."/>
        </authorList>
    </citation>
    <scope>NUCLEOTIDE SEQUENCE [LARGE SCALE GENOMIC DNA]</scope>
</reference>
<sequence length="47" mass="5336">MDNQAQITETISRLDSQKNQRAKAGSVAFRSRTFHGMYLAARSFVFV</sequence>
<feature type="region of interest" description="Disordered" evidence="1">
    <location>
        <begin position="1"/>
        <end position="22"/>
    </location>
</feature>
<name>A0ABN8PNM2_9CNID</name>
<accession>A0ABN8PNM2</accession>
<protein>
    <submittedName>
        <fullName evidence="2">Uncharacterized protein</fullName>
    </submittedName>
</protein>
<proteinExistence type="predicted"/>
<comment type="caution">
    <text evidence="2">The sequence shown here is derived from an EMBL/GenBank/DDBJ whole genome shotgun (WGS) entry which is preliminary data.</text>
</comment>